<dbReference type="HOGENOM" id="CLU_2770168_0_0_9"/>
<proteinExistence type="predicted"/>
<dbReference type="RefSeq" id="WP_012635837.1">
    <property type="nucleotide sequence ID" value="NC_011899.1"/>
</dbReference>
<name>B8CWI1_HALOH</name>
<dbReference type="Proteomes" id="UP000000719">
    <property type="component" value="Chromosome"/>
</dbReference>
<evidence type="ECO:0000313" key="1">
    <source>
        <dbReference type="EMBL" id="ACL69650.1"/>
    </source>
</evidence>
<keyword evidence="2" id="KW-1185">Reference proteome</keyword>
<gene>
    <name evidence="1" type="ordered locus">Hore_08940</name>
</gene>
<accession>B8CWI1</accession>
<dbReference type="AlphaFoldDB" id="B8CWI1"/>
<protein>
    <submittedName>
        <fullName evidence="1">Uncharacterized protein</fullName>
    </submittedName>
</protein>
<dbReference type="KEGG" id="hor:Hore_08940"/>
<dbReference type="STRING" id="373903.Hore_08940"/>
<evidence type="ECO:0000313" key="2">
    <source>
        <dbReference type="Proteomes" id="UP000000719"/>
    </source>
</evidence>
<sequence length="69" mass="8133">MTVRYLCEARNRRTSENLIWEDILRSFLQEDDINFAYPTQRLYLKELSKYNVMGNRSNGEGIKGGDEDV</sequence>
<organism evidence="1 2">
    <name type="scientific">Halothermothrix orenii (strain H 168 / OCM 544 / DSM 9562)</name>
    <dbReference type="NCBI Taxonomy" id="373903"/>
    <lineage>
        <taxon>Bacteria</taxon>
        <taxon>Bacillati</taxon>
        <taxon>Bacillota</taxon>
        <taxon>Clostridia</taxon>
        <taxon>Halanaerobiales</taxon>
        <taxon>Halothermotrichaceae</taxon>
        <taxon>Halothermothrix</taxon>
    </lineage>
</organism>
<dbReference type="EMBL" id="CP001098">
    <property type="protein sequence ID" value="ACL69650.1"/>
    <property type="molecule type" value="Genomic_DNA"/>
</dbReference>
<reference evidence="1 2" key="1">
    <citation type="journal article" date="2009" name="PLoS ONE">
        <title>Genome analysis of the anaerobic thermohalophilic bacterium Halothermothrix orenii.</title>
        <authorList>
            <person name="Mavromatis K."/>
            <person name="Ivanova N."/>
            <person name="Anderson I."/>
            <person name="Lykidis A."/>
            <person name="Hooper S.D."/>
            <person name="Sun H."/>
            <person name="Kunin V."/>
            <person name="Lapidus A."/>
            <person name="Hugenholtz P."/>
            <person name="Patel B."/>
            <person name="Kyrpides N.C."/>
        </authorList>
    </citation>
    <scope>NUCLEOTIDE SEQUENCE [LARGE SCALE GENOMIC DNA]</scope>
    <source>
        <strain evidence="2">H 168 / OCM 544 / DSM 9562</strain>
    </source>
</reference>